<feature type="signal peptide" evidence="2">
    <location>
        <begin position="1"/>
        <end position="19"/>
    </location>
</feature>
<proteinExistence type="predicted"/>
<reference evidence="4" key="1">
    <citation type="journal article" date="2019" name="Int. J. Syst. Evol. Microbiol.">
        <title>The Global Catalogue of Microorganisms (GCM) 10K type strain sequencing project: providing services to taxonomists for standard genome sequencing and annotation.</title>
        <authorList>
            <consortium name="The Broad Institute Genomics Platform"/>
            <consortium name="The Broad Institute Genome Sequencing Center for Infectious Disease"/>
            <person name="Wu L."/>
            <person name="Ma J."/>
        </authorList>
    </citation>
    <scope>NUCLEOTIDE SEQUENCE [LARGE SCALE GENOMIC DNA]</scope>
    <source>
        <strain evidence="4">JCM 18126</strain>
    </source>
</reference>
<comment type="caution">
    <text evidence="3">The sequence shown here is derived from an EMBL/GenBank/DDBJ whole genome shotgun (WGS) entry which is preliminary data.</text>
</comment>
<keyword evidence="2" id="KW-0732">Signal</keyword>
<protein>
    <submittedName>
        <fullName evidence="3">Uncharacterized protein</fullName>
    </submittedName>
</protein>
<dbReference type="EMBL" id="BAABIL010000037">
    <property type="protein sequence ID" value="GAA4963480.1"/>
    <property type="molecule type" value="Genomic_DNA"/>
</dbReference>
<keyword evidence="4" id="KW-1185">Reference proteome</keyword>
<gene>
    <name evidence="3" type="ORF">GCM10023225_03460</name>
</gene>
<feature type="region of interest" description="Disordered" evidence="1">
    <location>
        <begin position="19"/>
        <end position="62"/>
    </location>
</feature>
<sequence length="327" mass="33268">MGTAALLLALLGACATGRATPAADPGDTTATTTGTGATAGDGAPAAGGISLGNPDLVPDDHTGPYAALGTVLQSPDHGPQLCHAVATSYPPQCSGLDLAGWDWAALPAGSHESQNGTTWGDFVVVGTLAGTTEQDGTLTLTEPPRLPGDAGDLLPVARDPAAGFDSPCPEPAGGWRAPDPARATEETLQAALTRAERLDGYGGSWIDAPPVSGEPRPDPEDDPALDPANQVLNVSTTGDVAAAEQALREVWGGPLCVSTARRAYADLLTVQADLDRREGLLQSSIDVVTGEVVGYFLVARQSLQEELDATHGAGVVRLEAVLHPVRG</sequence>
<name>A0ABP9H7Z4_9ACTN</name>
<feature type="compositionally biased region" description="Low complexity" evidence="1">
    <location>
        <begin position="19"/>
        <end position="48"/>
    </location>
</feature>
<organism evidence="3 4">
    <name type="scientific">Kineococcus glutinatus</name>
    <dbReference type="NCBI Taxonomy" id="1070872"/>
    <lineage>
        <taxon>Bacteria</taxon>
        <taxon>Bacillati</taxon>
        <taxon>Actinomycetota</taxon>
        <taxon>Actinomycetes</taxon>
        <taxon>Kineosporiales</taxon>
        <taxon>Kineosporiaceae</taxon>
        <taxon>Kineococcus</taxon>
    </lineage>
</organism>
<dbReference type="Proteomes" id="UP001501195">
    <property type="component" value="Unassembled WGS sequence"/>
</dbReference>
<feature type="chain" id="PRO_5046415208" evidence="2">
    <location>
        <begin position="20"/>
        <end position="327"/>
    </location>
</feature>
<dbReference type="RefSeq" id="WP_345710587.1">
    <property type="nucleotide sequence ID" value="NZ_BAABIL010000037.1"/>
</dbReference>
<evidence type="ECO:0000256" key="2">
    <source>
        <dbReference type="SAM" id="SignalP"/>
    </source>
</evidence>
<evidence type="ECO:0000256" key="1">
    <source>
        <dbReference type="SAM" id="MobiDB-lite"/>
    </source>
</evidence>
<evidence type="ECO:0000313" key="3">
    <source>
        <dbReference type="EMBL" id="GAA4963480.1"/>
    </source>
</evidence>
<accession>A0ABP9H7Z4</accession>
<feature type="region of interest" description="Disordered" evidence="1">
    <location>
        <begin position="200"/>
        <end position="225"/>
    </location>
</feature>
<evidence type="ECO:0000313" key="4">
    <source>
        <dbReference type="Proteomes" id="UP001501195"/>
    </source>
</evidence>